<accession>M3ARN8</accession>
<dbReference type="VEuPathDB" id="FungiDB:MYCFIDRAFT_8946"/>
<dbReference type="Gene3D" id="3.40.50.300">
    <property type="entry name" value="P-loop containing nucleotide triphosphate hydrolases"/>
    <property type="match status" value="1"/>
</dbReference>
<dbReference type="InterPro" id="IPR050534">
    <property type="entry name" value="Coronavir_polyprotein_1ab"/>
</dbReference>
<dbReference type="eggNOG" id="KOG1801">
    <property type="taxonomic scope" value="Eukaryota"/>
</dbReference>
<dbReference type="InterPro" id="IPR027417">
    <property type="entry name" value="P-loop_NTPase"/>
</dbReference>
<dbReference type="EMBL" id="KB446562">
    <property type="protein sequence ID" value="EME79723.1"/>
    <property type="molecule type" value="Genomic_DNA"/>
</dbReference>
<evidence type="ECO:0000313" key="7">
    <source>
        <dbReference type="Proteomes" id="UP000016932"/>
    </source>
</evidence>
<dbReference type="GO" id="GO:0005524">
    <property type="term" value="F:ATP binding"/>
    <property type="evidence" value="ECO:0007669"/>
    <property type="project" value="UniProtKB-KW"/>
</dbReference>
<sequence length="82" mass="9477">VICAYKEAKLCYEDAMRYIQRKYRIPDSQLPRIATIDSSQGTESPVTIIDCSVQKYDPRTRRADIGFVDDDKRMNVAMTRAQ</sequence>
<dbReference type="OrthoDB" id="6513042at2759"/>
<reference evidence="6 7" key="1">
    <citation type="journal article" date="2012" name="PLoS Pathog.">
        <title>Diverse lifestyles and strategies of plant pathogenesis encoded in the genomes of eighteen Dothideomycetes fungi.</title>
        <authorList>
            <person name="Ohm R.A."/>
            <person name="Feau N."/>
            <person name="Henrissat B."/>
            <person name="Schoch C.L."/>
            <person name="Horwitz B.A."/>
            <person name="Barry K.W."/>
            <person name="Condon B.J."/>
            <person name="Copeland A.C."/>
            <person name="Dhillon B."/>
            <person name="Glaser F."/>
            <person name="Hesse C.N."/>
            <person name="Kosti I."/>
            <person name="LaButti K."/>
            <person name="Lindquist E.A."/>
            <person name="Lucas S."/>
            <person name="Salamov A.A."/>
            <person name="Bradshaw R.E."/>
            <person name="Ciuffetti L."/>
            <person name="Hamelin R.C."/>
            <person name="Kema G.H.J."/>
            <person name="Lawrence C."/>
            <person name="Scott J.A."/>
            <person name="Spatafora J.W."/>
            <person name="Turgeon B.G."/>
            <person name="de Wit P.J.G.M."/>
            <person name="Zhong S."/>
            <person name="Goodwin S.B."/>
            <person name="Grigoriev I.V."/>
        </authorList>
    </citation>
    <scope>NUCLEOTIDE SEQUENCE [LARGE SCALE GENOMIC DNA]</scope>
    <source>
        <strain evidence="6 7">CIRAD86</strain>
    </source>
</reference>
<evidence type="ECO:0000256" key="3">
    <source>
        <dbReference type="ARBA" id="ARBA00022806"/>
    </source>
</evidence>
<feature type="domain" description="DNA2/NAM7 helicase-like C-terminal" evidence="5">
    <location>
        <begin position="12"/>
        <end position="82"/>
    </location>
</feature>
<feature type="non-terminal residue" evidence="6">
    <location>
        <position position="1"/>
    </location>
</feature>
<keyword evidence="7" id="KW-1185">Reference proteome</keyword>
<feature type="non-terminal residue" evidence="6">
    <location>
        <position position="82"/>
    </location>
</feature>
<keyword evidence="2" id="KW-0378">Hydrolase</keyword>
<name>M3ARN8_PSEFD</name>
<evidence type="ECO:0000256" key="1">
    <source>
        <dbReference type="ARBA" id="ARBA00022741"/>
    </source>
</evidence>
<dbReference type="GO" id="GO:0043139">
    <property type="term" value="F:5'-3' DNA helicase activity"/>
    <property type="evidence" value="ECO:0007669"/>
    <property type="project" value="TreeGrafter"/>
</dbReference>
<dbReference type="Proteomes" id="UP000016932">
    <property type="component" value="Unassembled WGS sequence"/>
</dbReference>
<dbReference type="KEGG" id="pfj:MYCFIDRAFT_8946"/>
<evidence type="ECO:0000259" key="5">
    <source>
        <dbReference type="Pfam" id="PF13087"/>
    </source>
</evidence>
<keyword evidence="4" id="KW-0067">ATP-binding</keyword>
<dbReference type="RefSeq" id="XP_007929590.1">
    <property type="nucleotide sequence ID" value="XM_007931399.1"/>
</dbReference>
<dbReference type="PANTHER" id="PTHR43788:SF16">
    <property type="entry name" value="HELICASE WITH ZINC FINGER 2"/>
    <property type="match status" value="1"/>
</dbReference>
<dbReference type="GO" id="GO:0016787">
    <property type="term" value="F:hydrolase activity"/>
    <property type="evidence" value="ECO:0007669"/>
    <property type="project" value="UniProtKB-KW"/>
</dbReference>
<protein>
    <recommendedName>
        <fullName evidence="5">DNA2/NAM7 helicase-like C-terminal domain-containing protein</fullName>
    </recommendedName>
</protein>
<organism evidence="6 7">
    <name type="scientific">Pseudocercospora fijiensis (strain CIRAD86)</name>
    <name type="common">Black leaf streak disease fungus</name>
    <name type="synonym">Mycosphaerella fijiensis</name>
    <dbReference type="NCBI Taxonomy" id="383855"/>
    <lineage>
        <taxon>Eukaryota</taxon>
        <taxon>Fungi</taxon>
        <taxon>Dikarya</taxon>
        <taxon>Ascomycota</taxon>
        <taxon>Pezizomycotina</taxon>
        <taxon>Dothideomycetes</taxon>
        <taxon>Dothideomycetidae</taxon>
        <taxon>Mycosphaerellales</taxon>
        <taxon>Mycosphaerellaceae</taxon>
        <taxon>Pseudocercospora</taxon>
    </lineage>
</organism>
<evidence type="ECO:0000256" key="4">
    <source>
        <dbReference type="ARBA" id="ARBA00022840"/>
    </source>
</evidence>
<keyword evidence="1" id="KW-0547">Nucleotide-binding</keyword>
<evidence type="ECO:0000256" key="2">
    <source>
        <dbReference type="ARBA" id="ARBA00022801"/>
    </source>
</evidence>
<keyword evidence="3" id="KW-0347">Helicase</keyword>
<dbReference type="InterPro" id="IPR041679">
    <property type="entry name" value="DNA2/NAM7-like_C"/>
</dbReference>
<dbReference type="HOGENOM" id="CLU_2564733_0_0_1"/>
<dbReference type="GeneID" id="19342810"/>
<dbReference type="AlphaFoldDB" id="M3ARN8"/>
<dbReference type="Pfam" id="PF13087">
    <property type="entry name" value="AAA_12"/>
    <property type="match status" value="1"/>
</dbReference>
<dbReference type="PANTHER" id="PTHR43788">
    <property type="entry name" value="DNA2/NAM7 HELICASE FAMILY MEMBER"/>
    <property type="match status" value="1"/>
</dbReference>
<evidence type="ECO:0000313" key="6">
    <source>
        <dbReference type="EMBL" id="EME79723.1"/>
    </source>
</evidence>
<gene>
    <name evidence="6" type="ORF">MYCFIDRAFT_8946</name>
</gene>
<proteinExistence type="predicted"/>